<dbReference type="Gene3D" id="3.40.50.300">
    <property type="entry name" value="P-loop containing nucleotide triphosphate hydrolases"/>
    <property type="match status" value="1"/>
</dbReference>
<dbReference type="Pfam" id="PF00005">
    <property type="entry name" value="ABC_tran"/>
    <property type="match status" value="1"/>
</dbReference>
<feature type="domain" description="ABC transporter" evidence="4">
    <location>
        <begin position="2"/>
        <end position="238"/>
    </location>
</feature>
<keyword evidence="6" id="KW-1185">Reference proteome</keyword>
<organism evidence="5 6">
    <name type="scientific">Chloroherpeton thalassium (strain ATCC 35110 / GB-78)</name>
    <dbReference type="NCBI Taxonomy" id="517418"/>
    <lineage>
        <taxon>Bacteria</taxon>
        <taxon>Pseudomonadati</taxon>
        <taxon>Chlorobiota</taxon>
        <taxon>Chlorobiia</taxon>
        <taxon>Chlorobiales</taxon>
        <taxon>Chloroherpetonaceae</taxon>
        <taxon>Chloroherpeton</taxon>
    </lineage>
</organism>
<evidence type="ECO:0000259" key="4">
    <source>
        <dbReference type="PROSITE" id="PS50893"/>
    </source>
</evidence>
<dbReference type="GO" id="GO:0005524">
    <property type="term" value="F:ATP binding"/>
    <property type="evidence" value="ECO:0007669"/>
    <property type="project" value="UniProtKB-KW"/>
</dbReference>
<dbReference type="HOGENOM" id="CLU_000604_1_22_10"/>
<protein>
    <submittedName>
        <fullName evidence="5">ABC transporter-related protein</fullName>
    </submittedName>
</protein>
<evidence type="ECO:0000256" key="2">
    <source>
        <dbReference type="ARBA" id="ARBA00022741"/>
    </source>
</evidence>
<dbReference type="InterPro" id="IPR027417">
    <property type="entry name" value="P-loop_NTPase"/>
</dbReference>
<evidence type="ECO:0000256" key="3">
    <source>
        <dbReference type="ARBA" id="ARBA00022840"/>
    </source>
</evidence>
<gene>
    <name evidence="5" type="ordered locus">Ctha_1572</name>
</gene>
<dbReference type="OrthoDB" id="594396at2"/>
<dbReference type="GO" id="GO:0016887">
    <property type="term" value="F:ATP hydrolysis activity"/>
    <property type="evidence" value="ECO:0007669"/>
    <property type="project" value="InterPro"/>
</dbReference>
<dbReference type="STRING" id="517418.Ctha_1572"/>
<proteinExistence type="predicted"/>
<dbReference type="Proteomes" id="UP000001208">
    <property type="component" value="Chromosome"/>
</dbReference>
<dbReference type="PANTHER" id="PTHR43023">
    <property type="entry name" value="PROTEIN TRIGALACTOSYLDIACYLGLYCEROL 3, CHLOROPLASTIC"/>
    <property type="match status" value="1"/>
</dbReference>
<dbReference type="InterPro" id="IPR003439">
    <property type="entry name" value="ABC_transporter-like_ATP-bd"/>
</dbReference>
<dbReference type="KEGG" id="cts:Ctha_1572"/>
<keyword evidence="3" id="KW-0067">ATP-binding</keyword>
<dbReference type="InterPro" id="IPR017871">
    <property type="entry name" value="ABC_transporter-like_CS"/>
</dbReference>
<dbReference type="AlphaFoldDB" id="B3QS86"/>
<accession>B3QS86</accession>
<dbReference type="InterPro" id="IPR003593">
    <property type="entry name" value="AAA+_ATPase"/>
</dbReference>
<reference evidence="5 6" key="1">
    <citation type="submission" date="2008-06" db="EMBL/GenBank/DDBJ databases">
        <title>Complete sequence of Chloroherpeton thalassium ATCC 35110.</title>
        <authorList>
            <consortium name="US DOE Joint Genome Institute"/>
            <person name="Lucas S."/>
            <person name="Copeland A."/>
            <person name="Lapidus A."/>
            <person name="Glavina del Rio T."/>
            <person name="Dalin E."/>
            <person name="Tice H."/>
            <person name="Bruce D."/>
            <person name="Goodwin L."/>
            <person name="Pitluck S."/>
            <person name="Schmutz J."/>
            <person name="Larimer F."/>
            <person name="Land M."/>
            <person name="Hauser L."/>
            <person name="Kyrpides N."/>
            <person name="Mikhailova N."/>
            <person name="Liu Z."/>
            <person name="Li T."/>
            <person name="Zhao F."/>
            <person name="Overmann J."/>
            <person name="Bryant D.A."/>
            <person name="Richardson P."/>
        </authorList>
    </citation>
    <scope>NUCLEOTIDE SEQUENCE [LARGE SCALE GENOMIC DNA]</scope>
    <source>
        <strain evidence="6">ATCC 35110 / GB-78</strain>
    </source>
</reference>
<dbReference type="eggNOG" id="COG1127">
    <property type="taxonomic scope" value="Bacteria"/>
</dbReference>
<dbReference type="PROSITE" id="PS50893">
    <property type="entry name" value="ABC_TRANSPORTER_2"/>
    <property type="match status" value="1"/>
</dbReference>
<keyword evidence="2" id="KW-0547">Nucleotide-binding</keyword>
<sequence length="244" mass="26955">MIELKDVYLNYGSREILKGVSLTVKDGCIRAILGPSGVGKSTIIKLMLGLIKPTSGQIFIDGVEISKKKEVELFPIRQKMGIVFQGNALFDSMTISENMSFFLRENLKLPEDEIKKRVEDQIKFAGLEGLENHLPESLSGGMKKRVAIGRALIFHPHMILFDEPTAGLDPVSSKKILDLVLKLQSEIGLGAVIVTHIISDVFTVADSVAVLYQGKIIFDDVTEKLHESNHSFITSFLANEDAEL</sequence>
<dbReference type="PROSITE" id="PS00211">
    <property type="entry name" value="ABC_TRANSPORTER_1"/>
    <property type="match status" value="1"/>
</dbReference>
<dbReference type="PANTHER" id="PTHR43023:SF6">
    <property type="entry name" value="INTERMEMBRANE PHOSPHOLIPID TRANSPORT SYSTEM ATP-BINDING PROTEIN MLAF"/>
    <property type="match status" value="1"/>
</dbReference>
<name>B3QS86_CHLT3</name>
<evidence type="ECO:0000256" key="1">
    <source>
        <dbReference type="ARBA" id="ARBA00022448"/>
    </source>
</evidence>
<dbReference type="SMART" id="SM00382">
    <property type="entry name" value="AAA"/>
    <property type="match status" value="1"/>
</dbReference>
<evidence type="ECO:0000313" key="5">
    <source>
        <dbReference type="EMBL" id="ACF14031.1"/>
    </source>
</evidence>
<dbReference type="SUPFAM" id="SSF52540">
    <property type="entry name" value="P-loop containing nucleoside triphosphate hydrolases"/>
    <property type="match status" value="1"/>
</dbReference>
<dbReference type="EMBL" id="CP001100">
    <property type="protein sequence ID" value="ACF14031.1"/>
    <property type="molecule type" value="Genomic_DNA"/>
</dbReference>
<dbReference type="RefSeq" id="WP_012500115.1">
    <property type="nucleotide sequence ID" value="NC_011026.1"/>
</dbReference>
<keyword evidence="1" id="KW-0813">Transport</keyword>
<evidence type="ECO:0000313" key="6">
    <source>
        <dbReference type="Proteomes" id="UP000001208"/>
    </source>
</evidence>